<gene>
    <name evidence="1" type="ORF">B0A55_10747</name>
</gene>
<evidence type="ECO:0000313" key="1">
    <source>
        <dbReference type="EMBL" id="TKA67403.1"/>
    </source>
</evidence>
<dbReference type="AlphaFoldDB" id="A0A4U0WXV3"/>
<proteinExistence type="predicted"/>
<comment type="caution">
    <text evidence="1">The sequence shown here is derived from an EMBL/GenBank/DDBJ whole genome shotgun (WGS) entry which is preliminary data.</text>
</comment>
<accession>A0A4U0WXV3</accession>
<protein>
    <submittedName>
        <fullName evidence="1">Uncharacterized protein</fullName>
    </submittedName>
</protein>
<keyword evidence="2" id="KW-1185">Reference proteome</keyword>
<reference evidence="1 2" key="1">
    <citation type="submission" date="2017-03" db="EMBL/GenBank/DDBJ databases">
        <title>Genomes of endolithic fungi from Antarctica.</title>
        <authorList>
            <person name="Coleine C."/>
            <person name="Masonjones S."/>
            <person name="Stajich J.E."/>
        </authorList>
    </citation>
    <scope>NUCLEOTIDE SEQUENCE [LARGE SCALE GENOMIC DNA]</scope>
    <source>
        <strain evidence="1 2">CCFEE 5184</strain>
    </source>
</reference>
<evidence type="ECO:0000313" key="2">
    <source>
        <dbReference type="Proteomes" id="UP000309340"/>
    </source>
</evidence>
<sequence length="109" mass="12516">MWCRFLEIAHGLRDEMGRATFGFGDKFSQVRSQRKNDYPSSEMKARTAAFASAKRKRGEEEEDEIELAPTQAVVHNAKVESDGPHHEPWSTHGILQHRSYHVESEEVSF</sequence>
<organism evidence="1 2">
    <name type="scientific">Friedmanniomyces simplex</name>
    <dbReference type="NCBI Taxonomy" id="329884"/>
    <lineage>
        <taxon>Eukaryota</taxon>
        <taxon>Fungi</taxon>
        <taxon>Dikarya</taxon>
        <taxon>Ascomycota</taxon>
        <taxon>Pezizomycotina</taxon>
        <taxon>Dothideomycetes</taxon>
        <taxon>Dothideomycetidae</taxon>
        <taxon>Mycosphaerellales</taxon>
        <taxon>Teratosphaeriaceae</taxon>
        <taxon>Friedmanniomyces</taxon>
    </lineage>
</organism>
<dbReference type="Proteomes" id="UP000309340">
    <property type="component" value="Unassembled WGS sequence"/>
</dbReference>
<name>A0A4U0WXV3_9PEZI</name>
<dbReference type="EMBL" id="NAJQ01000577">
    <property type="protein sequence ID" value="TKA67403.1"/>
    <property type="molecule type" value="Genomic_DNA"/>
</dbReference>